<dbReference type="AlphaFoldDB" id="A0A9N9NCF0"/>
<comment type="caution">
    <text evidence="1">The sequence shown here is derived from an EMBL/GenBank/DDBJ whole genome shotgun (WGS) entry which is preliminary data.</text>
</comment>
<reference evidence="1" key="1">
    <citation type="submission" date="2021-06" db="EMBL/GenBank/DDBJ databases">
        <authorList>
            <person name="Kallberg Y."/>
            <person name="Tangrot J."/>
            <person name="Rosling A."/>
        </authorList>
    </citation>
    <scope>NUCLEOTIDE SEQUENCE</scope>
    <source>
        <strain evidence="1">FL130A</strain>
    </source>
</reference>
<evidence type="ECO:0000313" key="1">
    <source>
        <dbReference type="EMBL" id="CAG8722047.1"/>
    </source>
</evidence>
<sequence>MESHDSNNNIVTLNNSNLNTNSGIINTTNSEKEQELNKISCQVLQQCIDLLSSLPSNETYTWKSDFVPKSTIGKHVRHMIDHFRLLLLKNESNNSIKENNKDLYERGTIINNSNIGIDNSDIIWTVNYDNRKSHESIETSPTFAAQRIKELQKRLLNDFQNKSLLSTPIQLEATVDSNPQVNQMTFLTTFGRELWFCCHHA</sequence>
<protein>
    <submittedName>
        <fullName evidence="1">1099_t:CDS:1</fullName>
    </submittedName>
</protein>
<gene>
    <name evidence="1" type="ORF">ALEPTO_LOCUS12293</name>
</gene>
<accession>A0A9N9NCF0</accession>
<name>A0A9N9NCF0_9GLOM</name>
<proteinExistence type="predicted"/>
<dbReference type="PANTHER" id="PTHR39473">
    <property type="match status" value="1"/>
</dbReference>
<evidence type="ECO:0000313" key="2">
    <source>
        <dbReference type="Proteomes" id="UP000789508"/>
    </source>
</evidence>
<dbReference type="EMBL" id="CAJVPS010026642">
    <property type="protein sequence ID" value="CAG8722047.1"/>
    <property type="molecule type" value="Genomic_DNA"/>
</dbReference>
<organism evidence="1 2">
    <name type="scientific">Ambispora leptoticha</name>
    <dbReference type="NCBI Taxonomy" id="144679"/>
    <lineage>
        <taxon>Eukaryota</taxon>
        <taxon>Fungi</taxon>
        <taxon>Fungi incertae sedis</taxon>
        <taxon>Mucoromycota</taxon>
        <taxon>Glomeromycotina</taxon>
        <taxon>Glomeromycetes</taxon>
        <taxon>Archaeosporales</taxon>
        <taxon>Ambisporaceae</taxon>
        <taxon>Ambispora</taxon>
    </lineage>
</organism>
<dbReference type="Proteomes" id="UP000789508">
    <property type="component" value="Unassembled WGS sequence"/>
</dbReference>
<dbReference type="OrthoDB" id="5564877at2759"/>
<feature type="non-terminal residue" evidence="1">
    <location>
        <position position="1"/>
    </location>
</feature>
<dbReference type="PANTHER" id="PTHR39473:SF1">
    <property type="entry name" value="DINB-LIKE DOMAIN-CONTAINING PROTEIN"/>
    <property type="match status" value="1"/>
</dbReference>
<keyword evidence="2" id="KW-1185">Reference proteome</keyword>